<protein>
    <recommendedName>
        <fullName evidence="11">FecCD transport family protein</fullName>
    </recommendedName>
</protein>
<evidence type="ECO:0000256" key="1">
    <source>
        <dbReference type="ARBA" id="ARBA00004651"/>
    </source>
</evidence>
<feature type="transmembrane region" description="Helical" evidence="8">
    <location>
        <begin position="107"/>
        <end position="126"/>
    </location>
</feature>
<keyword evidence="3" id="KW-0813">Transport</keyword>
<feature type="transmembrane region" description="Helical" evidence="8">
    <location>
        <begin position="65"/>
        <end position="95"/>
    </location>
</feature>
<comment type="subcellular location">
    <subcellularLocation>
        <location evidence="1">Cell membrane</location>
        <topology evidence="1">Multi-pass membrane protein</topology>
    </subcellularLocation>
</comment>
<dbReference type="Gene3D" id="1.10.3470.10">
    <property type="entry name" value="ABC transporter involved in vitamin B12 uptake, BtuC"/>
    <property type="match status" value="2"/>
</dbReference>
<dbReference type="OrthoDB" id="9055647at2"/>
<dbReference type="InterPro" id="IPR000522">
    <property type="entry name" value="ABC_transptr_permease_BtuC"/>
</dbReference>
<dbReference type="RefSeq" id="WP_125725717.1">
    <property type="nucleotide sequence ID" value="NZ_QHKI01000001.1"/>
</dbReference>
<dbReference type="Pfam" id="PF01032">
    <property type="entry name" value="FecCD"/>
    <property type="match status" value="1"/>
</dbReference>
<dbReference type="InterPro" id="IPR037294">
    <property type="entry name" value="ABC_BtuC-like"/>
</dbReference>
<comment type="similarity">
    <text evidence="2">Belongs to the binding-protein-dependent transport system permease family. FecCD subfamily.</text>
</comment>
<keyword evidence="6 8" id="KW-1133">Transmembrane helix</keyword>
<evidence type="ECO:0000256" key="6">
    <source>
        <dbReference type="ARBA" id="ARBA00022989"/>
    </source>
</evidence>
<evidence type="ECO:0000256" key="7">
    <source>
        <dbReference type="ARBA" id="ARBA00023136"/>
    </source>
</evidence>
<accession>A0A428ZUR3</accession>
<evidence type="ECO:0000313" key="9">
    <source>
        <dbReference type="EMBL" id="RSM91693.1"/>
    </source>
</evidence>
<evidence type="ECO:0000256" key="8">
    <source>
        <dbReference type="SAM" id="Phobius"/>
    </source>
</evidence>
<sequence>MALRYPLRSPENHASPARWHWARRARCGGAGACLAIAGAAVQSVVRNPLAEPGLKGITGGASVAAMLVILVLPAAPLGVLPVAATVGGVLALAIVMLIARQLAPTRVVLIGLGVAATTTALVNVMVLAPTEIPVGVVTALLGTPYLVWLLRAK</sequence>
<evidence type="ECO:0000256" key="3">
    <source>
        <dbReference type="ARBA" id="ARBA00022448"/>
    </source>
</evidence>
<name>A0A428ZUR3_KIBAR</name>
<dbReference type="SUPFAM" id="SSF81345">
    <property type="entry name" value="ABC transporter involved in vitamin B12 uptake, BtuC"/>
    <property type="match status" value="2"/>
</dbReference>
<dbReference type="GO" id="GO:0005886">
    <property type="term" value="C:plasma membrane"/>
    <property type="evidence" value="ECO:0007669"/>
    <property type="project" value="UniProtKB-SubCell"/>
</dbReference>
<evidence type="ECO:0000313" key="10">
    <source>
        <dbReference type="Proteomes" id="UP000287547"/>
    </source>
</evidence>
<dbReference type="AlphaFoldDB" id="A0A428ZUR3"/>
<keyword evidence="4" id="KW-1003">Cell membrane</keyword>
<proteinExistence type="inferred from homology"/>
<gene>
    <name evidence="9" type="ORF">DMH04_01585</name>
</gene>
<dbReference type="Proteomes" id="UP000287547">
    <property type="component" value="Unassembled WGS sequence"/>
</dbReference>
<keyword evidence="5 8" id="KW-0812">Transmembrane</keyword>
<dbReference type="GO" id="GO:0033214">
    <property type="term" value="P:siderophore-iron import into cell"/>
    <property type="evidence" value="ECO:0007669"/>
    <property type="project" value="TreeGrafter"/>
</dbReference>
<dbReference type="GO" id="GO:0022857">
    <property type="term" value="F:transmembrane transporter activity"/>
    <property type="evidence" value="ECO:0007669"/>
    <property type="project" value="InterPro"/>
</dbReference>
<dbReference type="EMBL" id="QHKI01000001">
    <property type="protein sequence ID" value="RSM91693.1"/>
    <property type="molecule type" value="Genomic_DNA"/>
</dbReference>
<evidence type="ECO:0000256" key="5">
    <source>
        <dbReference type="ARBA" id="ARBA00022692"/>
    </source>
</evidence>
<evidence type="ECO:0000256" key="2">
    <source>
        <dbReference type="ARBA" id="ARBA00007935"/>
    </source>
</evidence>
<evidence type="ECO:0000256" key="4">
    <source>
        <dbReference type="ARBA" id="ARBA00022475"/>
    </source>
</evidence>
<evidence type="ECO:0008006" key="11">
    <source>
        <dbReference type="Google" id="ProtNLM"/>
    </source>
</evidence>
<organism evidence="9 10">
    <name type="scientific">Kibdelosporangium aridum</name>
    <dbReference type="NCBI Taxonomy" id="2030"/>
    <lineage>
        <taxon>Bacteria</taxon>
        <taxon>Bacillati</taxon>
        <taxon>Actinomycetota</taxon>
        <taxon>Actinomycetes</taxon>
        <taxon>Pseudonocardiales</taxon>
        <taxon>Pseudonocardiaceae</taxon>
        <taxon>Kibdelosporangium</taxon>
    </lineage>
</organism>
<feature type="transmembrane region" description="Helical" evidence="8">
    <location>
        <begin position="132"/>
        <end position="150"/>
    </location>
</feature>
<dbReference type="PANTHER" id="PTHR30472">
    <property type="entry name" value="FERRIC ENTEROBACTIN TRANSPORT SYSTEM PERMEASE PROTEIN"/>
    <property type="match status" value="1"/>
</dbReference>
<dbReference type="PANTHER" id="PTHR30472:SF37">
    <property type="entry name" value="FE(3+) DICITRATE TRANSPORT SYSTEM PERMEASE PROTEIN FECD-RELATED"/>
    <property type="match status" value="1"/>
</dbReference>
<reference evidence="9 10" key="1">
    <citation type="submission" date="2018-05" db="EMBL/GenBank/DDBJ databases">
        <title>Evolution of GPA BGCs.</title>
        <authorList>
            <person name="Waglechner N."/>
            <person name="Wright G.D."/>
        </authorList>
    </citation>
    <scope>NUCLEOTIDE SEQUENCE [LARGE SCALE GENOMIC DNA]</scope>
    <source>
        <strain evidence="9 10">A82846</strain>
    </source>
</reference>
<comment type="caution">
    <text evidence="9">The sequence shown here is derived from an EMBL/GenBank/DDBJ whole genome shotgun (WGS) entry which is preliminary data.</text>
</comment>
<keyword evidence="7 8" id="KW-0472">Membrane</keyword>